<dbReference type="PRINTS" id="PR00081">
    <property type="entry name" value="GDHRDH"/>
</dbReference>
<accession>A0A9P6VKC2</accession>
<dbReference type="PANTHER" id="PTHR24320">
    <property type="entry name" value="RETINOL DEHYDROGENASE"/>
    <property type="match status" value="1"/>
</dbReference>
<sequence length="306" mass="33739">MSFTKTVLITGGTSGLGLEVVVVASRTDPDLAAETINKTLGQKNSQYLPLDLSSLEQIRLFAADWKTRNLPPIQALLLNAGIQYPEQGVRKAGDGVELTFGGHALLLYLLYPLLAPAAHIVFTSSSTHDPAQKTGQPDAIYNTAEELAHATPESTKYLGSQRYTTSKLTNVMFTYALNRRLQQQGKQLIVVAFDPGWMPGTGLARDAGFVERVMWFHVLPRVIPLLRKLISPNIHKSEESGATLAWLAVSPAVKESGGYWNASPKRKMTESSKDSYDEKKQEDLWAWTVKHVSASEQERKKFDALG</sequence>
<protein>
    <submittedName>
        <fullName evidence="4">NADPH-protochlorophyllide oxidoreductase</fullName>
    </submittedName>
</protein>
<dbReference type="Proteomes" id="UP000785200">
    <property type="component" value="Unassembled WGS sequence"/>
</dbReference>
<proteinExistence type="inferred from homology"/>
<dbReference type="AlphaFoldDB" id="A0A9P6VKC2"/>
<dbReference type="Pfam" id="PF00106">
    <property type="entry name" value="adh_short"/>
    <property type="match status" value="1"/>
</dbReference>
<evidence type="ECO:0000313" key="4">
    <source>
        <dbReference type="EMBL" id="KAG0649821.1"/>
    </source>
</evidence>
<keyword evidence="5" id="KW-1185">Reference proteome</keyword>
<dbReference type="SUPFAM" id="SSF51735">
    <property type="entry name" value="NAD(P)-binding Rossmann-fold domains"/>
    <property type="match status" value="1"/>
</dbReference>
<comment type="similarity">
    <text evidence="1">Belongs to the short-chain dehydrogenases/reductases (SDR) family.</text>
</comment>
<dbReference type="OrthoDB" id="542013at2759"/>
<reference evidence="4" key="1">
    <citation type="submission" date="2019-07" db="EMBL/GenBank/DDBJ databases">
        <title>Hyphodiscus hymeniophilus genome sequencing and assembly.</title>
        <authorList>
            <person name="Kramer G."/>
            <person name="Nodwell J."/>
        </authorList>
    </citation>
    <scope>NUCLEOTIDE SEQUENCE</scope>
    <source>
        <strain evidence="4">ATCC 34498</strain>
    </source>
</reference>
<feature type="compositionally biased region" description="Basic and acidic residues" evidence="3">
    <location>
        <begin position="267"/>
        <end position="280"/>
    </location>
</feature>
<gene>
    <name evidence="4" type="ORF">D0Z07_3551</name>
</gene>
<dbReference type="PANTHER" id="PTHR24320:SF152">
    <property type="entry name" value="SHORT-CHAIN DEHYDROGENASE_REDUCTASE FAMILY PROTEIN"/>
    <property type="match status" value="1"/>
</dbReference>
<feature type="region of interest" description="Disordered" evidence="3">
    <location>
        <begin position="260"/>
        <end position="280"/>
    </location>
</feature>
<evidence type="ECO:0000256" key="1">
    <source>
        <dbReference type="ARBA" id="ARBA00006484"/>
    </source>
</evidence>
<evidence type="ECO:0000256" key="2">
    <source>
        <dbReference type="ARBA" id="ARBA00023002"/>
    </source>
</evidence>
<evidence type="ECO:0000313" key="5">
    <source>
        <dbReference type="Proteomes" id="UP000785200"/>
    </source>
</evidence>
<evidence type="ECO:0000256" key="3">
    <source>
        <dbReference type="SAM" id="MobiDB-lite"/>
    </source>
</evidence>
<name>A0A9P6VKC2_9HELO</name>
<keyword evidence="2" id="KW-0560">Oxidoreductase</keyword>
<comment type="caution">
    <text evidence="4">The sequence shown here is derived from an EMBL/GenBank/DDBJ whole genome shotgun (WGS) entry which is preliminary data.</text>
</comment>
<dbReference type="GO" id="GO:0016491">
    <property type="term" value="F:oxidoreductase activity"/>
    <property type="evidence" value="ECO:0007669"/>
    <property type="project" value="UniProtKB-KW"/>
</dbReference>
<organism evidence="4 5">
    <name type="scientific">Hyphodiscus hymeniophilus</name>
    <dbReference type="NCBI Taxonomy" id="353542"/>
    <lineage>
        <taxon>Eukaryota</taxon>
        <taxon>Fungi</taxon>
        <taxon>Dikarya</taxon>
        <taxon>Ascomycota</taxon>
        <taxon>Pezizomycotina</taxon>
        <taxon>Leotiomycetes</taxon>
        <taxon>Helotiales</taxon>
        <taxon>Hyphodiscaceae</taxon>
        <taxon>Hyphodiscus</taxon>
    </lineage>
</organism>
<dbReference type="InterPro" id="IPR036291">
    <property type="entry name" value="NAD(P)-bd_dom_sf"/>
</dbReference>
<dbReference type="Gene3D" id="3.40.50.720">
    <property type="entry name" value="NAD(P)-binding Rossmann-like Domain"/>
    <property type="match status" value="1"/>
</dbReference>
<dbReference type="EMBL" id="VNKQ01000007">
    <property type="protein sequence ID" value="KAG0649821.1"/>
    <property type="molecule type" value="Genomic_DNA"/>
</dbReference>
<dbReference type="InterPro" id="IPR002347">
    <property type="entry name" value="SDR_fam"/>
</dbReference>